<dbReference type="FunFam" id="1.25.40.10:FF:000285">
    <property type="entry name" value="Pentatricopeptide repeat-containing protein, chloroplastic"/>
    <property type="match status" value="1"/>
</dbReference>
<dbReference type="EMBL" id="RXIC02000023">
    <property type="protein sequence ID" value="KAB1214684.1"/>
    <property type="molecule type" value="Genomic_DNA"/>
</dbReference>
<evidence type="ECO:0000313" key="3">
    <source>
        <dbReference type="EMBL" id="KAB1214684.1"/>
    </source>
</evidence>
<dbReference type="GO" id="GO:0003723">
    <property type="term" value="F:RNA binding"/>
    <property type="evidence" value="ECO:0007669"/>
    <property type="project" value="InterPro"/>
</dbReference>
<evidence type="ECO:0000313" key="4">
    <source>
        <dbReference type="Proteomes" id="UP000516437"/>
    </source>
</evidence>
<dbReference type="Pfam" id="PF01535">
    <property type="entry name" value="PPR"/>
    <property type="match status" value="4"/>
</dbReference>
<comment type="caution">
    <text evidence="3">The sequence shown here is derived from an EMBL/GenBank/DDBJ whole genome shotgun (WGS) entry which is preliminary data.</text>
</comment>
<dbReference type="GO" id="GO:0009451">
    <property type="term" value="P:RNA modification"/>
    <property type="evidence" value="ECO:0007669"/>
    <property type="project" value="InterPro"/>
</dbReference>
<proteinExistence type="predicted"/>
<organism evidence="3 4">
    <name type="scientific">Morella rubra</name>
    <name type="common">Chinese bayberry</name>
    <dbReference type="NCBI Taxonomy" id="262757"/>
    <lineage>
        <taxon>Eukaryota</taxon>
        <taxon>Viridiplantae</taxon>
        <taxon>Streptophyta</taxon>
        <taxon>Embryophyta</taxon>
        <taxon>Tracheophyta</taxon>
        <taxon>Spermatophyta</taxon>
        <taxon>Magnoliopsida</taxon>
        <taxon>eudicotyledons</taxon>
        <taxon>Gunneridae</taxon>
        <taxon>Pentapetalae</taxon>
        <taxon>rosids</taxon>
        <taxon>fabids</taxon>
        <taxon>Fagales</taxon>
        <taxon>Myricaceae</taxon>
        <taxon>Morella</taxon>
    </lineage>
</organism>
<dbReference type="Gene3D" id="1.25.40.10">
    <property type="entry name" value="Tetratricopeptide repeat domain"/>
    <property type="match status" value="6"/>
</dbReference>
<dbReference type="Pfam" id="PF13041">
    <property type="entry name" value="PPR_2"/>
    <property type="match status" value="3"/>
</dbReference>
<dbReference type="PANTHER" id="PTHR24015:SF2017">
    <property type="entry name" value="PENTATRICOPEPTIDE REPEAT-CONTAINING PROTEIN"/>
    <property type="match status" value="1"/>
</dbReference>
<name>A0A6A1VPB1_9ROSI</name>
<sequence length="707" mass="78039">MQPFYETSTLAALVQKCITITSLRKARQLHALILTTTTTIHAQTPYLNNNLLSMYARCGSLWESRLVFDKMPHRSVVSYNALIAAYSRVPDRAISAFELFGQMGVECLRPNGSTFTSLLQASSSFEDWLAGILLHAQVVKFGFLNDICVQTSLLGMYSNLGDLESAKRVFSFINDKDVVAWNSLIFGYLMNGKVKGGLHIFGGMVSSAVIPTEFTYSMVLNACSRLGDYHCGQLIHAHVIVSNALADLPLNNALVDMYCNCSDTRKAFSVFCRMENPDVVSWNSMISGYSENEEGEEAMALFVQLQGISLPKPDEYTYAAIISATGAFLASNYGKPLHAQVTKAGFARSVFVGSTLVSMYFKNTEAESAEKVFNSIPEKDVVIWTEMIVGHSRIATGESAIKFFKGMAWEGHEIDNFALSGALGSCADLAILKQGEMLHSQTVKRGYDAETFVCGSLVDMYVKNGDLHSAKSIFSQVSNPDLKCWNSMLGGYSHHGMAVEAFQLFQEIINHGLRPDQVTFLSLLSACNHRGLVEKGKFMWNSMKENNISPGFKHYSCMVSLLSRAGLLEAAEEVIVESPYGKNNPELWRTLLSSCVIKKKFGVGVRAAEQVLKLDAEDSATHVLLSNLYAAVGKWDCVAEMRRKIRGLELEKDPGLSWIEAEKGIHSFASGGQMHPKVVEAKDELHRLQQNMIRSETEALDARICSS</sequence>
<reference evidence="3 4" key="1">
    <citation type="journal article" date="2019" name="Plant Biotechnol. J.">
        <title>The red bayberry genome and genetic basis of sex determination.</title>
        <authorList>
            <person name="Jia H.M."/>
            <person name="Jia H.J."/>
            <person name="Cai Q.L."/>
            <person name="Wang Y."/>
            <person name="Zhao H.B."/>
            <person name="Yang W.F."/>
            <person name="Wang G.Y."/>
            <person name="Li Y.H."/>
            <person name="Zhan D.L."/>
            <person name="Shen Y.T."/>
            <person name="Niu Q.F."/>
            <person name="Chang L."/>
            <person name="Qiu J."/>
            <person name="Zhao L."/>
            <person name="Xie H.B."/>
            <person name="Fu W.Y."/>
            <person name="Jin J."/>
            <person name="Li X.W."/>
            <person name="Jiao Y."/>
            <person name="Zhou C.C."/>
            <person name="Tu T."/>
            <person name="Chai C.Y."/>
            <person name="Gao J.L."/>
            <person name="Fan L.J."/>
            <person name="van de Weg E."/>
            <person name="Wang J.Y."/>
            <person name="Gao Z.S."/>
        </authorList>
    </citation>
    <scope>NUCLEOTIDE SEQUENCE [LARGE SCALE GENOMIC DNA]</scope>
    <source>
        <tissue evidence="3">Leaves</tissue>
    </source>
</reference>
<protein>
    <recommendedName>
        <fullName evidence="5">Pentatricopeptide repeat-containing protein</fullName>
    </recommendedName>
</protein>
<feature type="repeat" description="PPR" evidence="2">
    <location>
        <begin position="516"/>
        <end position="550"/>
    </location>
</feature>
<evidence type="ECO:0000256" key="1">
    <source>
        <dbReference type="ARBA" id="ARBA00022737"/>
    </source>
</evidence>
<dbReference type="InterPro" id="IPR002885">
    <property type="entry name" value="PPR_rpt"/>
</dbReference>
<dbReference type="InterPro" id="IPR046848">
    <property type="entry name" value="E_motif"/>
</dbReference>
<dbReference type="FunFam" id="1.25.40.10:FF:000343">
    <property type="entry name" value="Pentatricopeptide repeat-containing protein At3g58590"/>
    <property type="match status" value="1"/>
</dbReference>
<dbReference type="InterPro" id="IPR046960">
    <property type="entry name" value="PPR_At4g14850-like_plant"/>
</dbReference>
<evidence type="ECO:0000256" key="2">
    <source>
        <dbReference type="PROSITE-ProRule" id="PRU00708"/>
    </source>
</evidence>
<keyword evidence="1" id="KW-0677">Repeat</keyword>
<dbReference type="FunFam" id="1.25.40.10:FF:000694">
    <property type="entry name" value="Pentatricopeptide repeat-containing protein At3g50420"/>
    <property type="match status" value="1"/>
</dbReference>
<dbReference type="Pfam" id="PF13812">
    <property type="entry name" value="PPR_3"/>
    <property type="match status" value="1"/>
</dbReference>
<dbReference type="InterPro" id="IPR011990">
    <property type="entry name" value="TPR-like_helical_dom_sf"/>
</dbReference>
<feature type="repeat" description="PPR" evidence="2">
    <location>
        <begin position="481"/>
        <end position="515"/>
    </location>
</feature>
<dbReference type="OrthoDB" id="728902at2759"/>
<feature type="repeat" description="PPR" evidence="2">
    <location>
        <begin position="278"/>
        <end position="312"/>
    </location>
</feature>
<keyword evidence="4" id="KW-1185">Reference proteome</keyword>
<dbReference type="Proteomes" id="UP000516437">
    <property type="component" value="Chromosome 5"/>
</dbReference>
<accession>A0A6A1VPB1</accession>
<feature type="repeat" description="PPR" evidence="2">
    <location>
        <begin position="177"/>
        <end position="211"/>
    </location>
</feature>
<evidence type="ECO:0008006" key="5">
    <source>
        <dbReference type="Google" id="ProtNLM"/>
    </source>
</evidence>
<gene>
    <name evidence="3" type="ORF">CJ030_MR5G022133</name>
</gene>
<feature type="repeat" description="PPR" evidence="2">
    <location>
        <begin position="75"/>
        <end position="110"/>
    </location>
</feature>
<dbReference type="FunFam" id="1.25.40.10:FF:000090">
    <property type="entry name" value="Pentatricopeptide repeat-containing protein, chloroplastic"/>
    <property type="match status" value="1"/>
</dbReference>
<dbReference type="AlphaFoldDB" id="A0A6A1VPB1"/>
<dbReference type="PANTHER" id="PTHR24015">
    <property type="entry name" value="OS07G0578800 PROTEIN-RELATED"/>
    <property type="match status" value="1"/>
</dbReference>
<dbReference type="NCBIfam" id="TIGR00756">
    <property type="entry name" value="PPR"/>
    <property type="match status" value="3"/>
</dbReference>
<dbReference type="Pfam" id="PF20431">
    <property type="entry name" value="E_motif"/>
    <property type="match status" value="1"/>
</dbReference>
<dbReference type="PROSITE" id="PS51375">
    <property type="entry name" value="PPR"/>
    <property type="match status" value="5"/>
</dbReference>